<name>A0ABT7BLB2_9CYAN</name>
<proteinExistence type="predicted"/>
<dbReference type="SUPFAM" id="SSF52540">
    <property type="entry name" value="P-loop containing nucleoside triphosphate hydrolases"/>
    <property type="match status" value="1"/>
</dbReference>
<accession>A0ABT7BLB2</accession>
<comment type="caution">
    <text evidence="2">The sequence shown here is derived from an EMBL/GenBank/DDBJ whole genome shotgun (WGS) entry which is preliminary data.</text>
</comment>
<keyword evidence="2" id="KW-0067">ATP-binding</keyword>
<dbReference type="GO" id="GO:0005524">
    <property type="term" value="F:ATP binding"/>
    <property type="evidence" value="ECO:0007669"/>
    <property type="project" value="UniProtKB-KW"/>
</dbReference>
<dbReference type="PANTHER" id="PTHR42957">
    <property type="entry name" value="HELICASE MJ1565-RELATED"/>
    <property type="match status" value="1"/>
</dbReference>
<dbReference type="Pfam" id="PF01935">
    <property type="entry name" value="DUF87"/>
    <property type="match status" value="1"/>
</dbReference>
<dbReference type="Proteomes" id="UP001231370">
    <property type="component" value="Unassembled WGS sequence"/>
</dbReference>
<evidence type="ECO:0000313" key="2">
    <source>
        <dbReference type="EMBL" id="MDJ1179855.1"/>
    </source>
</evidence>
<dbReference type="InterPro" id="IPR027417">
    <property type="entry name" value="P-loop_NTPase"/>
</dbReference>
<feature type="domain" description="Helicase HerA central" evidence="1">
    <location>
        <begin position="145"/>
        <end position="310"/>
    </location>
</feature>
<organism evidence="2 3">
    <name type="scientific">Roseofilum halophilum BLCC-M91</name>
    <dbReference type="NCBI Taxonomy" id="3022259"/>
    <lineage>
        <taxon>Bacteria</taxon>
        <taxon>Bacillati</taxon>
        <taxon>Cyanobacteriota</taxon>
        <taxon>Cyanophyceae</taxon>
        <taxon>Desertifilales</taxon>
        <taxon>Desertifilaceae</taxon>
        <taxon>Roseofilum</taxon>
        <taxon>Roseofilum halophilum</taxon>
    </lineage>
</organism>
<dbReference type="EMBL" id="JAQPOK010000096">
    <property type="protein sequence ID" value="MDJ1179855.1"/>
    <property type="molecule type" value="Genomic_DNA"/>
</dbReference>
<evidence type="ECO:0000259" key="1">
    <source>
        <dbReference type="Pfam" id="PF01935"/>
    </source>
</evidence>
<evidence type="ECO:0000313" key="3">
    <source>
        <dbReference type="Proteomes" id="UP001231370"/>
    </source>
</evidence>
<sequence>MKKKSYPIGTVISDKETPTFETVRIKLKAGKDVKPGTLVKMNVSREGEATILIGRIRSGYESNPNKSVAGVTVSDNLALPTPSMPEEHSTDIYRLVEADLIEEIIGKEIRSPQNLPNSGSEVFIADSSEVVRVLGLETDKKEGLHLGETVGGVKTDIILKKSAIQRHFFIGGTTGSGKSYAMGVVAEELIKHNLPVIFIDTQDEYSEFVKKLRGTVKRPGEDFTIRISSLTENELLTLLPSATTELQRDIAARAFSELQVERLSNNIAEFSIDDLLEKMQIVGPTLTNKRDSVSMAISRTSSLRRDPIFGNGISKGDWCKFMSPCLAIDCKRLTASQLQSIATAVLRELQILRLHNQIPPYVAVVDEAHLFVPQGEKSPCKQIIREGVRIGRHHGICMVLMTQSPVDIDKSVIRQCNTRLVFALEPDQLDAIQGVKADATDEMLRALPKMPQGTCLISGTYESLKHTIPVKIRQRTTPDSEGGKTPDIFQEMQDDWIDKITALKEKN</sequence>
<reference evidence="2 3" key="1">
    <citation type="submission" date="2023-01" db="EMBL/GenBank/DDBJ databases">
        <title>Novel diversity within Roseofilum (Cyanobacteria; Desertifilaceae) from marine benthic mats with descriptions of four novel species.</title>
        <authorList>
            <person name="Wang Y."/>
            <person name="Berthold D.E."/>
            <person name="Hu J."/>
            <person name="Lefler F.W."/>
            <person name="Laughinghouse H.D. IV."/>
        </authorList>
    </citation>
    <scope>NUCLEOTIDE SEQUENCE [LARGE SCALE GENOMIC DNA]</scope>
    <source>
        <strain evidence="2 3">BLCC-M91</strain>
    </source>
</reference>
<dbReference type="RefSeq" id="WP_283763158.1">
    <property type="nucleotide sequence ID" value="NZ_JAQPOK010000096.1"/>
</dbReference>
<gene>
    <name evidence="2" type="ORF">PJF56_13360</name>
</gene>
<keyword evidence="2" id="KW-0547">Nucleotide-binding</keyword>
<protein>
    <submittedName>
        <fullName evidence="2">ATP-binding protein</fullName>
    </submittedName>
</protein>
<dbReference type="InterPro" id="IPR008571">
    <property type="entry name" value="HerA-like"/>
</dbReference>
<dbReference type="PANTHER" id="PTHR42957:SF1">
    <property type="entry name" value="HELICASE MJ1565-RELATED"/>
    <property type="match status" value="1"/>
</dbReference>
<dbReference type="InterPro" id="IPR002789">
    <property type="entry name" value="HerA_central"/>
</dbReference>
<keyword evidence="3" id="KW-1185">Reference proteome</keyword>
<dbReference type="Gene3D" id="3.40.50.300">
    <property type="entry name" value="P-loop containing nucleotide triphosphate hydrolases"/>
    <property type="match status" value="2"/>
</dbReference>
<dbReference type="Pfam" id="PF12846">
    <property type="entry name" value="AAA_10"/>
    <property type="match status" value="1"/>
</dbReference>